<dbReference type="InParanoid" id="A0A0C2T5R4"/>
<dbReference type="GO" id="GO:0005634">
    <property type="term" value="C:nucleus"/>
    <property type="evidence" value="ECO:0007669"/>
    <property type="project" value="TreeGrafter"/>
</dbReference>
<dbReference type="InterPro" id="IPR040151">
    <property type="entry name" value="Gfd2/YDR514C-like"/>
</dbReference>
<name>A0A0C2T5R4_AMAMK</name>
<dbReference type="InterPro" id="IPR048519">
    <property type="entry name" value="Gfd2/YDR514C-like_C"/>
</dbReference>
<dbReference type="STRING" id="946122.A0A0C2T5R4"/>
<keyword evidence="4" id="KW-1185">Reference proteome</keyword>
<reference evidence="3 4" key="1">
    <citation type="submission" date="2014-04" db="EMBL/GenBank/DDBJ databases">
        <title>Evolutionary Origins and Diversification of the Mycorrhizal Mutualists.</title>
        <authorList>
            <consortium name="DOE Joint Genome Institute"/>
            <consortium name="Mycorrhizal Genomics Consortium"/>
            <person name="Kohler A."/>
            <person name="Kuo A."/>
            <person name="Nagy L.G."/>
            <person name="Floudas D."/>
            <person name="Copeland A."/>
            <person name="Barry K.W."/>
            <person name="Cichocki N."/>
            <person name="Veneault-Fourrey C."/>
            <person name="LaButti K."/>
            <person name="Lindquist E.A."/>
            <person name="Lipzen A."/>
            <person name="Lundell T."/>
            <person name="Morin E."/>
            <person name="Murat C."/>
            <person name="Riley R."/>
            <person name="Ohm R."/>
            <person name="Sun H."/>
            <person name="Tunlid A."/>
            <person name="Henrissat B."/>
            <person name="Grigoriev I.V."/>
            <person name="Hibbett D.S."/>
            <person name="Martin F."/>
        </authorList>
    </citation>
    <scope>NUCLEOTIDE SEQUENCE [LARGE SCALE GENOMIC DNA]</scope>
    <source>
        <strain evidence="3 4">Koide BX008</strain>
    </source>
</reference>
<dbReference type="PANTHER" id="PTHR28083:SF1">
    <property type="entry name" value="GOOD FOR FULL DBP5 ACTIVITY PROTEIN 2"/>
    <property type="match status" value="1"/>
</dbReference>
<dbReference type="Pfam" id="PF21762">
    <property type="entry name" value="DEDDh_C"/>
    <property type="match status" value="1"/>
</dbReference>
<gene>
    <name evidence="3" type="ORF">M378DRAFT_6095</name>
</gene>
<dbReference type="Proteomes" id="UP000054549">
    <property type="component" value="Unassembled WGS sequence"/>
</dbReference>
<evidence type="ECO:0000256" key="1">
    <source>
        <dbReference type="SAM" id="MobiDB-lite"/>
    </source>
</evidence>
<dbReference type="HOGENOM" id="CLU_031395_1_0_1"/>
<dbReference type="SUPFAM" id="SSF53098">
    <property type="entry name" value="Ribonuclease H-like"/>
    <property type="match status" value="1"/>
</dbReference>
<dbReference type="PANTHER" id="PTHR28083">
    <property type="entry name" value="GOOD FOR FULL DBP5 ACTIVITY PROTEIN 2"/>
    <property type="match status" value="1"/>
</dbReference>
<sequence length="478" mass="53565">MSDFTLVDPHGWEYDLHSIYSAYIGYFQQLGIPWYDRSWGHLFSSFEEFLAFSWPVITVTDAYTGRPHIVTRLTSIGAFLKMIKTRFGETLPQAPNILSITPFETTNRHLRTISDHASYKRLHATLPAIVLTALKARVRVGEAKVIQELWERRDKTFLAIDFEWNERNEKTCLEFGYAAVRCTLLQASGIWPPVPSKNYRKGHFIIGDYVDKVVNRHCPTYPWQYAFGDSQVISKLKLPEVIQAVISSLASPDSEVQANDLVLVAHGISGDLQRLEEMKIKIPHNVLILDTSVHERALYASGQRETMIDPRTNKERVSGSTLSLENLLRSFNWSDSNKGNANVGPVQTPLPNCVLHNAGNDALMTLFALQMLLEPTGTQVPVPKKSRNTRMGLALPPSPMTPPMPLTPEVMPVFFRGAGGLQLLRKSPTLSVMPNSRPTSAYDLSDELERVGLCTVTRTNSGELVANGRSILPRRPNS</sequence>
<protein>
    <recommendedName>
        <fullName evidence="2">Gfd2/YDR514C-like C-terminal domain-containing protein</fullName>
    </recommendedName>
</protein>
<dbReference type="OrthoDB" id="5953249at2759"/>
<organism evidence="3 4">
    <name type="scientific">Amanita muscaria (strain Koide BX008)</name>
    <dbReference type="NCBI Taxonomy" id="946122"/>
    <lineage>
        <taxon>Eukaryota</taxon>
        <taxon>Fungi</taxon>
        <taxon>Dikarya</taxon>
        <taxon>Basidiomycota</taxon>
        <taxon>Agaricomycotina</taxon>
        <taxon>Agaricomycetes</taxon>
        <taxon>Agaricomycetidae</taxon>
        <taxon>Agaricales</taxon>
        <taxon>Pluteineae</taxon>
        <taxon>Amanitaceae</taxon>
        <taxon>Amanita</taxon>
    </lineage>
</organism>
<proteinExistence type="predicted"/>
<accession>A0A0C2T5R4</accession>
<evidence type="ECO:0000313" key="4">
    <source>
        <dbReference type="Proteomes" id="UP000054549"/>
    </source>
</evidence>
<dbReference type="AlphaFoldDB" id="A0A0C2T5R4"/>
<evidence type="ECO:0000313" key="3">
    <source>
        <dbReference type="EMBL" id="KIL71305.1"/>
    </source>
</evidence>
<dbReference type="InterPro" id="IPR012337">
    <property type="entry name" value="RNaseH-like_sf"/>
</dbReference>
<dbReference type="EMBL" id="KN818222">
    <property type="protein sequence ID" value="KIL71305.1"/>
    <property type="molecule type" value="Genomic_DNA"/>
</dbReference>
<feature type="domain" description="Gfd2/YDR514C-like C-terminal" evidence="2">
    <location>
        <begin position="156"/>
        <end position="370"/>
    </location>
</feature>
<evidence type="ECO:0000259" key="2">
    <source>
        <dbReference type="Pfam" id="PF21762"/>
    </source>
</evidence>
<feature type="region of interest" description="Disordered" evidence="1">
    <location>
        <begin position="379"/>
        <end position="404"/>
    </location>
</feature>